<evidence type="ECO:0000259" key="1">
    <source>
        <dbReference type="Pfam" id="PF13304"/>
    </source>
</evidence>
<dbReference type="InterPro" id="IPR027417">
    <property type="entry name" value="P-loop_NTPase"/>
</dbReference>
<dbReference type="SUPFAM" id="SSF52540">
    <property type="entry name" value="P-loop containing nucleoside triphosphate hydrolases"/>
    <property type="match status" value="1"/>
</dbReference>
<accession>A6DQ83</accession>
<evidence type="ECO:0000313" key="2">
    <source>
        <dbReference type="EMBL" id="EDM26134.1"/>
    </source>
</evidence>
<dbReference type="EMBL" id="ABCK01000019">
    <property type="protein sequence ID" value="EDM26134.1"/>
    <property type="molecule type" value="Genomic_DNA"/>
</dbReference>
<protein>
    <submittedName>
        <fullName evidence="2">Abortive infection protein, putative</fullName>
    </submittedName>
</protein>
<dbReference type="STRING" id="313628.LNTAR_16343"/>
<dbReference type="GO" id="GO:0016887">
    <property type="term" value="F:ATP hydrolysis activity"/>
    <property type="evidence" value="ECO:0007669"/>
    <property type="project" value="InterPro"/>
</dbReference>
<dbReference type="Pfam" id="PF13304">
    <property type="entry name" value="AAA_21"/>
    <property type="match status" value="1"/>
</dbReference>
<feature type="domain" description="ATPase AAA-type core" evidence="1">
    <location>
        <begin position="46"/>
        <end position="356"/>
    </location>
</feature>
<dbReference type="Proteomes" id="UP000004947">
    <property type="component" value="Unassembled WGS sequence"/>
</dbReference>
<sequence length="421" mass="47970">MLLSFTVGNFCSIKEPVTLDMQSMGQVSELKDNVIVSGQNKLLRSTVIYGANGSGKSNVIEAMSFCKNYVRDSIRNQEGDKVKDLVPFLLGDEKGEDPSFFEVEFLIGTSKYRYGFELNRESIVGEWLYVLPEKKRKERELFVRDNEIIEVSKSFKEGKDLEDKTRDNALFLSVCAQFNGAVSKEVLTFFRNFNVISGINDDNYSGYTSSFIENDSNRKLVLDSLNQIGLGIETIVDEELTEERLPHDLPEKIKQHLLETKVLFFERSRYDDKGKKCGSVKIPLSGGESAGTQKYFHLMGPLHDTLTNGKVLVIDELDARLHPKLTLNIIRMFHDPQINNKGAQLIFATHDTNLLASRQFRRDQIYFTEKNNISATELYSLAEVKVRKDASFEKDYLIGRYGAIPFMGGLEFIKQFSDEEM</sequence>
<comment type="caution">
    <text evidence="2">The sequence shown here is derived from an EMBL/GenBank/DDBJ whole genome shotgun (WGS) entry which is preliminary data.</text>
</comment>
<dbReference type="Gene3D" id="3.40.50.300">
    <property type="entry name" value="P-loop containing nucleotide triphosphate hydrolases"/>
    <property type="match status" value="1"/>
</dbReference>
<dbReference type="InterPro" id="IPR003959">
    <property type="entry name" value="ATPase_AAA_core"/>
</dbReference>
<dbReference type="AlphaFoldDB" id="A6DQ83"/>
<keyword evidence="3" id="KW-1185">Reference proteome</keyword>
<dbReference type="PANTHER" id="PTHR40396:SF1">
    <property type="entry name" value="ATPASE AAA-TYPE CORE DOMAIN-CONTAINING PROTEIN"/>
    <property type="match status" value="1"/>
</dbReference>
<dbReference type="PANTHER" id="PTHR40396">
    <property type="entry name" value="ATPASE-LIKE PROTEIN"/>
    <property type="match status" value="1"/>
</dbReference>
<reference evidence="2 3" key="1">
    <citation type="journal article" date="2010" name="J. Bacteriol.">
        <title>Genome sequence of Lentisphaera araneosa HTCC2155T, the type species of the order Lentisphaerales in the phylum Lentisphaerae.</title>
        <authorList>
            <person name="Thrash J.C."/>
            <person name="Cho J.C."/>
            <person name="Vergin K.L."/>
            <person name="Morris R.M."/>
            <person name="Giovannoni S.J."/>
        </authorList>
    </citation>
    <scope>NUCLEOTIDE SEQUENCE [LARGE SCALE GENOMIC DNA]</scope>
    <source>
        <strain evidence="2 3">HTCC2155</strain>
    </source>
</reference>
<proteinExistence type="predicted"/>
<evidence type="ECO:0000313" key="3">
    <source>
        <dbReference type="Proteomes" id="UP000004947"/>
    </source>
</evidence>
<dbReference type="RefSeq" id="WP_007280012.1">
    <property type="nucleotide sequence ID" value="NZ_ABCK01000019.1"/>
</dbReference>
<gene>
    <name evidence="2" type="ORF">LNTAR_16343</name>
</gene>
<dbReference type="OrthoDB" id="9809324at2"/>
<dbReference type="GO" id="GO:0005524">
    <property type="term" value="F:ATP binding"/>
    <property type="evidence" value="ECO:0007669"/>
    <property type="project" value="InterPro"/>
</dbReference>
<dbReference type="eggNOG" id="COG1106">
    <property type="taxonomic scope" value="Bacteria"/>
</dbReference>
<name>A6DQ83_9BACT</name>
<organism evidence="2 3">
    <name type="scientific">Lentisphaera araneosa HTCC2155</name>
    <dbReference type="NCBI Taxonomy" id="313628"/>
    <lineage>
        <taxon>Bacteria</taxon>
        <taxon>Pseudomonadati</taxon>
        <taxon>Lentisphaerota</taxon>
        <taxon>Lentisphaeria</taxon>
        <taxon>Lentisphaerales</taxon>
        <taxon>Lentisphaeraceae</taxon>
        <taxon>Lentisphaera</taxon>
    </lineage>
</organism>